<proteinExistence type="inferred from homology"/>
<evidence type="ECO:0000256" key="3">
    <source>
        <dbReference type="ARBA" id="ARBA00030688"/>
    </source>
</evidence>
<evidence type="ECO:0000313" key="5">
    <source>
        <dbReference type="Proteomes" id="UP000092443"/>
    </source>
</evidence>
<dbReference type="SMART" id="SM00443">
    <property type="entry name" value="G_patch"/>
    <property type="match status" value="1"/>
</dbReference>
<comment type="similarity">
    <text evidence="1">Belongs to the GPATCH11 family.</text>
</comment>
<dbReference type="GO" id="GO:0000776">
    <property type="term" value="C:kinetochore"/>
    <property type="evidence" value="ECO:0007669"/>
    <property type="project" value="TreeGrafter"/>
</dbReference>
<accession>A0A9C5Z3P0</accession>
<reference evidence="6" key="1">
    <citation type="submission" date="2025-08" db="UniProtKB">
        <authorList>
            <consortium name="RefSeq"/>
        </authorList>
    </citation>
    <scope>IDENTIFICATION</scope>
    <source>
        <tissue evidence="6">Whole body pupa</tissue>
    </source>
</reference>
<evidence type="ECO:0000259" key="4">
    <source>
        <dbReference type="PROSITE" id="PS50174"/>
    </source>
</evidence>
<dbReference type="Pfam" id="PF13821">
    <property type="entry name" value="DUF4187"/>
    <property type="match status" value="1"/>
</dbReference>
<dbReference type="Pfam" id="PF01585">
    <property type="entry name" value="G-patch"/>
    <property type="match status" value="1"/>
</dbReference>
<dbReference type="RefSeq" id="XP_037892513.1">
    <property type="nucleotide sequence ID" value="XM_038036585.1"/>
</dbReference>
<dbReference type="PANTHER" id="PTHR21032:SF0">
    <property type="entry name" value="G PATCH DOMAIN-CONTAINING PROTEIN 11"/>
    <property type="match status" value="1"/>
</dbReference>
<dbReference type="SMART" id="SM01173">
    <property type="entry name" value="DUF4187"/>
    <property type="match status" value="1"/>
</dbReference>
<dbReference type="GeneID" id="119639287"/>
<dbReference type="KEGG" id="gfs:119639287"/>
<dbReference type="GO" id="GO:0003676">
    <property type="term" value="F:nucleic acid binding"/>
    <property type="evidence" value="ECO:0007669"/>
    <property type="project" value="InterPro"/>
</dbReference>
<dbReference type="Proteomes" id="UP000092443">
    <property type="component" value="Unplaced"/>
</dbReference>
<dbReference type="InterPro" id="IPR000467">
    <property type="entry name" value="G_patch_dom"/>
</dbReference>
<feature type="domain" description="G-patch" evidence="4">
    <location>
        <begin position="73"/>
        <end position="126"/>
    </location>
</feature>
<evidence type="ECO:0000256" key="1">
    <source>
        <dbReference type="ARBA" id="ARBA00007140"/>
    </source>
</evidence>
<dbReference type="PROSITE" id="PS50174">
    <property type="entry name" value="G_PATCH"/>
    <property type="match status" value="1"/>
</dbReference>
<evidence type="ECO:0000256" key="2">
    <source>
        <dbReference type="ARBA" id="ARBA00021978"/>
    </source>
</evidence>
<dbReference type="InterPro" id="IPR039249">
    <property type="entry name" value="GPATCH11"/>
</dbReference>
<protein>
    <recommendedName>
        <fullName evidence="2">G patch domain-containing protein 11</fullName>
    </recommendedName>
    <alternativeName>
        <fullName evidence="3">Coiled-coil domain-containing protein 75</fullName>
    </alternativeName>
</protein>
<dbReference type="AlphaFoldDB" id="A0A9C5Z3P0"/>
<gene>
    <name evidence="6" type="primary">LOC119639287</name>
</gene>
<evidence type="ECO:0000313" key="6">
    <source>
        <dbReference type="RefSeq" id="XP_037892513.1"/>
    </source>
</evidence>
<keyword evidence="5" id="KW-1185">Reference proteome</keyword>
<dbReference type="InterPro" id="IPR025239">
    <property type="entry name" value="DUF4187"/>
</dbReference>
<dbReference type="PANTHER" id="PTHR21032">
    <property type="entry name" value="G PATCH DOMAIN-CONTAINING PROTEIN 11"/>
    <property type="match status" value="1"/>
</dbReference>
<organism evidence="5 6">
    <name type="scientific">Glossina fuscipes</name>
    <dbReference type="NCBI Taxonomy" id="7396"/>
    <lineage>
        <taxon>Eukaryota</taxon>
        <taxon>Metazoa</taxon>
        <taxon>Ecdysozoa</taxon>
        <taxon>Arthropoda</taxon>
        <taxon>Hexapoda</taxon>
        <taxon>Insecta</taxon>
        <taxon>Pterygota</taxon>
        <taxon>Neoptera</taxon>
        <taxon>Endopterygota</taxon>
        <taxon>Diptera</taxon>
        <taxon>Brachycera</taxon>
        <taxon>Muscomorpha</taxon>
        <taxon>Hippoboscoidea</taxon>
        <taxon>Glossinidae</taxon>
        <taxon>Glossina</taxon>
    </lineage>
</organism>
<name>A0A9C5Z3P0_9MUSC</name>
<sequence length="270" mass="31616">MSGDEEDYMSDKFLNGGEDVRPSLIYNRAKKRELAVAEKQEEVVKKQKRSKRERLGFMDNETLQDALKKPLSNDNKGFQMLAKMGYKAGQTLGKSITTTNKEQKSATEPIGIILKCDRQGLGREAALKELKEKRREIMLKRLLKQNDREISLEEYRKRAAQKAEERSILNALRKCQTTCENLDREAQIEKPEMYRWFWYEKETEETEDLETTENDIEEDCADDDYTNAEKLEMLTSYLRTAYRFCYWCGIHYESDDDILGNCPGLNKDDH</sequence>